<dbReference type="EMBL" id="JARAOO010000001">
    <property type="protein sequence ID" value="KAJ7980760.1"/>
    <property type="molecule type" value="Genomic_DNA"/>
</dbReference>
<organism evidence="2 3">
    <name type="scientific">Quillaja saponaria</name>
    <name type="common">Soap bark tree</name>
    <dbReference type="NCBI Taxonomy" id="32244"/>
    <lineage>
        <taxon>Eukaryota</taxon>
        <taxon>Viridiplantae</taxon>
        <taxon>Streptophyta</taxon>
        <taxon>Embryophyta</taxon>
        <taxon>Tracheophyta</taxon>
        <taxon>Spermatophyta</taxon>
        <taxon>Magnoliopsida</taxon>
        <taxon>eudicotyledons</taxon>
        <taxon>Gunneridae</taxon>
        <taxon>Pentapetalae</taxon>
        <taxon>rosids</taxon>
        <taxon>fabids</taxon>
        <taxon>Fabales</taxon>
        <taxon>Quillajaceae</taxon>
        <taxon>Quillaja</taxon>
    </lineage>
</organism>
<dbReference type="AlphaFoldDB" id="A0AAD7QFX3"/>
<evidence type="ECO:0000313" key="2">
    <source>
        <dbReference type="EMBL" id="KAJ7980760.1"/>
    </source>
</evidence>
<gene>
    <name evidence="2" type="ORF">O6P43_000127</name>
</gene>
<evidence type="ECO:0000256" key="1">
    <source>
        <dbReference type="SAM" id="SignalP"/>
    </source>
</evidence>
<feature type="chain" id="PRO_5042043808" evidence="1">
    <location>
        <begin position="25"/>
        <end position="87"/>
    </location>
</feature>
<keyword evidence="1" id="KW-0732">Signal</keyword>
<reference evidence="2 3" key="1">
    <citation type="journal article" date="2023" name="Science">
        <title>Elucidation of the pathway for biosynthesis of saponin adjuvants from the soapbark tree.</title>
        <authorList>
            <person name="Reed J."/>
            <person name="Orme A."/>
            <person name="El-Demerdash A."/>
            <person name="Owen C."/>
            <person name="Martin L.B.B."/>
            <person name="Misra R.C."/>
            <person name="Kikuchi S."/>
            <person name="Rejzek M."/>
            <person name="Martin A.C."/>
            <person name="Harkess A."/>
            <person name="Leebens-Mack J."/>
            <person name="Louveau T."/>
            <person name="Stephenson M.J."/>
            <person name="Osbourn A."/>
        </authorList>
    </citation>
    <scope>NUCLEOTIDE SEQUENCE [LARGE SCALE GENOMIC DNA]</scope>
    <source>
        <strain evidence="2">S10</strain>
    </source>
</reference>
<dbReference type="KEGG" id="qsa:O6P43_000127"/>
<keyword evidence="3" id="KW-1185">Reference proteome</keyword>
<accession>A0AAD7QFX3</accession>
<proteinExistence type="predicted"/>
<comment type="caution">
    <text evidence="2">The sequence shown here is derived from an EMBL/GenBank/DDBJ whole genome shotgun (WGS) entry which is preliminary data.</text>
</comment>
<dbReference type="Proteomes" id="UP001163823">
    <property type="component" value="Chromosome 1"/>
</dbReference>
<sequence>MDMKKISCAVLIVVASMSAAMAEAEAPAPDEALVLALCSAAKWGYSASFGNRKEREGNELSQGASLLILANKQDIEGALTSYTRRNC</sequence>
<feature type="signal peptide" evidence="1">
    <location>
        <begin position="1"/>
        <end position="24"/>
    </location>
</feature>
<evidence type="ECO:0000313" key="3">
    <source>
        <dbReference type="Proteomes" id="UP001163823"/>
    </source>
</evidence>
<name>A0AAD7QFX3_QUISA</name>
<protein>
    <submittedName>
        <fullName evidence="2">Uncharacterized protein</fullName>
    </submittedName>
</protein>